<proteinExistence type="predicted"/>
<organism evidence="1 2">
    <name type="scientific">Eragrostis curvula</name>
    <name type="common">weeping love grass</name>
    <dbReference type="NCBI Taxonomy" id="38414"/>
    <lineage>
        <taxon>Eukaryota</taxon>
        <taxon>Viridiplantae</taxon>
        <taxon>Streptophyta</taxon>
        <taxon>Embryophyta</taxon>
        <taxon>Tracheophyta</taxon>
        <taxon>Spermatophyta</taxon>
        <taxon>Magnoliopsida</taxon>
        <taxon>Liliopsida</taxon>
        <taxon>Poales</taxon>
        <taxon>Poaceae</taxon>
        <taxon>PACMAD clade</taxon>
        <taxon>Chloridoideae</taxon>
        <taxon>Eragrostideae</taxon>
        <taxon>Eragrostidinae</taxon>
        <taxon>Eragrostis</taxon>
    </lineage>
</organism>
<dbReference type="Gramene" id="TVU11369">
    <property type="protein sequence ID" value="TVU11369"/>
    <property type="gene ID" value="EJB05_44953"/>
</dbReference>
<protein>
    <submittedName>
        <fullName evidence="1">Uncharacterized protein</fullName>
    </submittedName>
</protein>
<keyword evidence="2" id="KW-1185">Reference proteome</keyword>
<sequence length="91" mass="9578">MSRIGIRMLIASLRVSLISELDRASNPVAAGPATNLRSWELKHHGSLESSPLMNASASRHSNTAAGEEVAGVHLMQEQSLSPAATTGAKNM</sequence>
<feature type="non-terminal residue" evidence="1">
    <location>
        <position position="91"/>
    </location>
</feature>
<comment type="caution">
    <text evidence="1">The sequence shown here is derived from an EMBL/GenBank/DDBJ whole genome shotgun (WGS) entry which is preliminary data.</text>
</comment>
<name>A0A5J9TJ02_9POAL</name>
<gene>
    <name evidence="1" type="ORF">EJB05_44953</name>
</gene>
<evidence type="ECO:0000313" key="2">
    <source>
        <dbReference type="Proteomes" id="UP000324897"/>
    </source>
</evidence>
<dbReference type="Proteomes" id="UP000324897">
    <property type="component" value="Chromosome 3"/>
</dbReference>
<reference evidence="1 2" key="1">
    <citation type="journal article" date="2019" name="Sci. Rep.">
        <title>A high-quality genome of Eragrostis curvula grass provides insights into Poaceae evolution and supports new strategies to enhance forage quality.</title>
        <authorList>
            <person name="Carballo J."/>
            <person name="Santos B.A.C.M."/>
            <person name="Zappacosta D."/>
            <person name="Garbus I."/>
            <person name="Selva J.P."/>
            <person name="Gallo C.A."/>
            <person name="Diaz A."/>
            <person name="Albertini E."/>
            <person name="Caccamo M."/>
            <person name="Echenique V."/>
        </authorList>
    </citation>
    <scope>NUCLEOTIDE SEQUENCE [LARGE SCALE GENOMIC DNA]</scope>
    <source>
        <strain evidence="2">cv. Victoria</strain>
        <tissue evidence="1">Leaf</tissue>
    </source>
</reference>
<evidence type="ECO:0000313" key="1">
    <source>
        <dbReference type="EMBL" id="TVU11369.1"/>
    </source>
</evidence>
<dbReference type="EMBL" id="RWGY01000039">
    <property type="protein sequence ID" value="TVU11369.1"/>
    <property type="molecule type" value="Genomic_DNA"/>
</dbReference>
<dbReference type="AlphaFoldDB" id="A0A5J9TJ02"/>
<accession>A0A5J9TJ02</accession>